<proteinExistence type="predicted"/>
<keyword evidence="3" id="KW-1185">Reference proteome</keyword>
<feature type="domain" description="Serine aminopeptidase S33" evidence="1">
    <location>
        <begin position="45"/>
        <end position="249"/>
    </location>
</feature>
<accession>A0A553E410</accession>
<dbReference type="OrthoDB" id="9801217at2"/>
<organism evidence="2 3">
    <name type="scientific">Flavobacterium restrictum</name>
    <dbReference type="NCBI Taxonomy" id="2594428"/>
    <lineage>
        <taxon>Bacteria</taxon>
        <taxon>Pseudomonadati</taxon>
        <taxon>Bacteroidota</taxon>
        <taxon>Flavobacteriia</taxon>
        <taxon>Flavobacteriales</taxon>
        <taxon>Flavobacteriaceae</taxon>
        <taxon>Flavobacterium</taxon>
    </lineage>
</organism>
<protein>
    <submittedName>
        <fullName evidence="2">Alpha/beta hydrolase</fullName>
    </submittedName>
</protein>
<evidence type="ECO:0000259" key="1">
    <source>
        <dbReference type="Pfam" id="PF12146"/>
    </source>
</evidence>
<keyword evidence="2" id="KW-0378">Hydrolase</keyword>
<dbReference type="SUPFAM" id="SSF53474">
    <property type="entry name" value="alpha/beta-Hydrolases"/>
    <property type="match status" value="1"/>
</dbReference>
<evidence type="ECO:0000313" key="3">
    <source>
        <dbReference type="Proteomes" id="UP000316371"/>
    </source>
</evidence>
<dbReference type="RefSeq" id="WP_144256311.1">
    <property type="nucleotide sequence ID" value="NZ_VJZT01000007.1"/>
</dbReference>
<sequence>MKQEIKYIEDVLSHGFEQTTINQPNDYEGKVITTVIRKRTTIPSTKAVLYVHGFNDYFFQEEMAAEFIQKGFHFYAVDLRKYGRSILPNQRQNNTRNLAEYYTDLDDALLLMKQEGNEKILLYGHSTGGLIASLYAAERIEYELFDAVFCNSPFYDMNLPEIQKKTLIPIVALLGKIIPNLPIPVGFSALYGESLHQNDHGEWDYNLNWKPHLIGTLNAGWIAAIHKGHLKIRAGITVGVPILILHSEQSLYPKQWSESLFEGDAILNVTAIAHKASLIQAPKKEILAIRGAIHDLVLSKKAVRKTVFETLFGWLNANF</sequence>
<dbReference type="PANTHER" id="PTHR11614">
    <property type="entry name" value="PHOSPHOLIPASE-RELATED"/>
    <property type="match status" value="1"/>
</dbReference>
<dbReference type="InterPro" id="IPR051044">
    <property type="entry name" value="MAG_DAG_Lipase"/>
</dbReference>
<dbReference type="InterPro" id="IPR022742">
    <property type="entry name" value="Hydrolase_4"/>
</dbReference>
<dbReference type="Gene3D" id="3.40.50.1820">
    <property type="entry name" value="alpha/beta hydrolase"/>
    <property type="match status" value="1"/>
</dbReference>
<dbReference type="Pfam" id="PF12146">
    <property type="entry name" value="Hydrolase_4"/>
    <property type="match status" value="1"/>
</dbReference>
<evidence type="ECO:0000313" key="2">
    <source>
        <dbReference type="EMBL" id="TRX39735.1"/>
    </source>
</evidence>
<dbReference type="Proteomes" id="UP000316371">
    <property type="component" value="Unassembled WGS sequence"/>
</dbReference>
<dbReference type="GO" id="GO:0016787">
    <property type="term" value="F:hydrolase activity"/>
    <property type="evidence" value="ECO:0007669"/>
    <property type="project" value="UniProtKB-KW"/>
</dbReference>
<dbReference type="InterPro" id="IPR029058">
    <property type="entry name" value="AB_hydrolase_fold"/>
</dbReference>
<name>A0A553E410_9FLAO</name>
<dbReference type="AlphaFoldDB" id="A0A553E410"/>
<reference evidence="2 3" key="1">
    <citation type="submission" date="2019-07" db="EMBL/GenBank/DDBJ databases">
        <title>Novel species of Flavobacterium.</title>
        <authorList>
            <person name="Liu Q."/>
            <person name="Xin Y.-H."/>
        </authorList>
    </citation>
    <scope>NUCLEOTIDE SEQUENCE [LARGE SCALE GENOMIC DNA]</scope>
    <source>
        <strain evidence="2 3">LB1R34</strain>
    </source>
</reference>
<comment type="caution">
    <text evidence="2">The sequence shown here is derived from an EMBL/GenBank/DDBJ whole genome shotgun (WGS) entry which is preliminary data.</text>
</comment>
<gene>
    <name evidence="2" type="ORF">FNW21_08505</name>
</gene>
<dbReference type="EMBL" id="VJZT01000007">
    <property type="protein sequence ID" value="TRX39735.1"/>
    <property type="molecule type" value="Genomic_DNA"/>
</dbReference>